<feature type="compositionally biased region" description="Basic and acidic residues" evidence="14">
    <location>
        <begin position="74"/>
        <end position="88"/>
    </location>
</feature>
<feature type="compositionally biased region" description="Basic and acidic residues" evidence="14">
    <location>
        <begin position="1421"/>
        <end position="1443"/>
    </location>
</feature>
<feature type="compositionally biased region" description="Basic and acidic residues" evidence="14">
    <location>
        <begin position="1547"/>
        <end position="1561"/>
    </location>
</feature>
<feature type="compositionally biased region" description="Basic and acidic residues" evidence="14">
    <location>
        <begin position="585"/>
        <end position="609"/>
    </location>
</feature>
<feature type="compositionally biased region" description="Basic residues" evidence="14">
    <location>
        <begin position="1478"/>
        <end position="1490"/>
    </location>
</feature>
<feature type="compositionally biased region" description="Basic and acidic residues" evidence="14">
    <location>
        <begin position="650"/>
        <end position="662"/>
    </location>
</feature>
<feature type="compositionally biased region" description="Basic and acidic residues" evidence="14">
    <location>
        <begin position="1659"/>
        <end position="1670"/>
    </location>
</feature>
<evidence type="ECO:0000313" key="17">
    <source>
        <dbReference type="EMBL" id="GAQ80945.1"/>
    </source>
</evidence>
<evidence type="ECO:0000259" key="15">
    <source>
        <dbReference type="PROSITE" id="PS50280"/>
    </source>
</evidence>
<keyword evidence="18" id="KW-1185">Reference proteome</keyword>
<dbReference type="InterPro" id="IPR035445">
    <property type="entry name" value="GYF-like_dom_sf"/>
</dbReference>
<dbReference type="GO" id="GO:0140999">
    <property type="term" value="F:histone H3K4 trimethyltransferase activity"/>
    <property type="evidence" value="ECO:0007669"/>
    <property type="project" value="UniProtKB-EC"/>
</dbReference>
<evidence type="ECO:0000256" key="7">
    <source>
        <dbReference type="ARBA" id="ARBA00022884"/>
    </source>
</evidence>
<evidence type="ECO:0000256" key="10">
    <source>
        <dbReference type="ARBA" id="ARBA00023242"/>
    </source>
</evidence>
<keyword evidence="9" id="KW-0804">Transcription</keyword>
<evidence type="ECO:0000313" key="18">
    <source>
        <dbReference type="Proteomes" id="UP000054558"/>
    </source>
</evidence>
<dbReference type="OrthoDB" id="308383at2759"/>
<comment type="catalytic activity">
    <reaction evidence="12">
        <text>N(6)-methyl-L-lysyl(4)-[histone H3] + S-adenosyl-L-methionine = N(6),N(6)-dimethyl-L-lysyl(4)-[histone H3] + S-adenosyl-L-homocysteine + H(+)</text>
        <dbReference type="Rhea" id="RHEA:60268"/>
        <dbReference type="Rhea" id="RHEA-COMP:15540"/>
        <dbReference type="Rhea" id="RHEA-COMP:15543"/>
        <dbReference type="ChEBI" id="CHEBI:15378"/>
        <dbReference type="ChEBI" id="CHEBI:57856"/>
        <dbReference type="ChEBI" id="CHEBI:59789"/>
        <dbReference type="ChEBI" id="CHEBI:61929"/>
        <dbReference type="ChEBI" id="CHEBI:61976"/>
    </reaction>
</comment>
<dbReference type="STRING" id="105231.A0A1Y1HQN4"/>
<keyword evidence="7" id="KW-0694">RNA-binding</keyword>
<feature type="region of interest" description="Disordered" evidence="14">
    <location>
        <begin position="1824"/>
        <end position="1905"/>
    </location>
</feature>
<feature type="region of interest" description="Disordered" evidence="14">
    <location>
        <begin position="632"/>
        <end position="663"/>
    </location>
</feature>
<evidence type="ECO:0000256" key="11">
    <source>
        <dbReference type="ARBA" id="ARBA00047571"/>
    </source>
</evidence>
<evidence type="ECO:0000259" key="16">
    <source>
        <dbReference type="PROSITE" id="PS50868"/>
    </source>
</evidence>
<dbReference type="PANTHER" id="PTHR45814:SF2">
    <property type="entry name" value="HISTONE-LYSINE N-METHYLTRANSFERASE SETD1"/>
    <property type="match status" value="1"/>
</dbReference>
<dbReference type="InterPro" id="IPR046341">
    <property type="entry name" value="SET_dom_sf"/>
</dbReference>
<organism evidence="17 18">
    <name type="scientific">Klebsormidium nitens</name>
    <name type="common">Green alga</name>
    <name type="synonym">Ulothrix nitens</name>
    <dbReference type="NCBI Taxonomy" id="105231"/>
    <lineage>
        <taxon>Eukaryota</taxon>
        <taxon>Viridiplantae</taxon>
        <taxon>Streptophyta</taxon>
        <taxon>Klebsormidiophyceae</taxon>
        <taxon>Klebsormidiales</taxon>
        <taxon>Klebsormidiaceae</taxon>
        <taxon>Klebsormidium</taxon>
    </lineage>
</organism>
<dbReference type="SMART" id="SM00508">
    <property type="entry name" value="PostSET"/>
    <property type="match status" value="1"/>
</dbReference>
<evidence type="ECO:0000256" key="2">
    <source>
        <dbReference type="ARBA" id="ARBA00012182"/>
    </source>
</evidence>
<evidence type="ECO:0000256" key="3">
    <source>
        <dbReference type="ARBA" id="ARBA00022603"/>
    </source>
</evidence>
<dbReference type="GO" id="GO:0003723">
    <property type="term" value="F:RNA binding"/>
    <property type="evidence" value="ECO:0007669"/>
    <property type="project" value="UniProtKB-KW"/>
</dbReference>
<feature type="compositionally biased region" description="Basic and acidic residues" evidence="14">
    <location>
        <begin position="184"/>
        <end position="226"/>
    </location>
</feature>
<feature type="compositionally biased region" description="Basic and acidic residues" evidence="14">
    <location>
        <begin position="1348"/>
        <end position="1397"/>
    </location>
</feature>
<dbReference type="GO" id="GO:0042800">
    <property type="term" value="F:histone H3K4 methyltransferase activity"/>
    <property type="evidence" value="ECO:0000318"/>
    <property type="project" value="GO_Central"/>
</dbReference>
<evidence type="ECO:0000256" key="8">
    <source>
        <dbReference type="ARBA" id="ARBA00023015"/>
    </source>
</evidence>
<keyword evidence="5" id="KW-0949">S-adenosyl-L-methionine</keyword>
<feature type="compositionally biased region" description="Basic and acidic residues" evidence="14">
    <location>
        <begin position="1451"/>
        <end position="1468"/>
    </location>
</feature>
<dbReference type="SUPFAM" id="SSF82199">
    <property type="entry name" value="SET domain"/>
    <property type="match status" value="1"/>
</dbReference>
<name>A0A1Y1HQN4_KLENI</name>
<feature type="compositionally biased region" description="Basic and acidic residues" evidence="14">
    <location>
        <begin position="33"/>
        <end position="65"/>
    </location>
</feature>
<accession>A0A1Y1HQN4</accession>
<comment type="subcellular location">
    <subcellularLocation>
        <location evidence="1">Nucleus</location>
    </subcellularLocation>
</comment>
<dbReference type="GO" id="GO:0048188">
    <property type="term" value="C:Set1C/COMPASS complex"/>
    <property type="evidence" value="ECO:0000318"/>
    <property type="project" value="GO_Central"/>
</dbReference>
<protein>
    <recommendedName>
        <fullName evidence="2">[histone H3]-lysine(4) N-trimethyltransferase</fullName>
        <ecNumber evidence="2">2.1.1.354</ecNumber>
    </recommendedName>
</protein>
<evidence type="ECO:0000256" key="6">
    <source>
        <dbReference type="ARBA" id="ARBA00022853"/>
    </source>
</evidence>
<feature type="compositionally biased region" description="Basic and acidic residues" evidence="14">
    <location>
        <begin position="235"/>
        <end position="244"/>
    </location>
</feature>
<feature type="region of interest" description="Disordered" evidence="14">
    <location>
        <begin position="947"/>
        <end position="991"/>
    </location>
</feature>
<keyword evidence="8" id="KW-0805">Transcription regulation</keyword>
<dbReference type="InterPro" id="IPR037841">
    <property type="entry name" value="SET_SETD1A/B"/>
</dbReference>
<feature type="compositionally biased region" description="Acidic residues" evidence="14">
    <location>
        <begin position="1250"/>
        <end position="1272"/>
    </location>
</feature>
<reference evidence="17 18" key="1">
    <citation type="journal article" date="2014" name="Nat. Commun.">
        <title>Klebsormidium flaccidum genome reveals primary factors for plant terrestrial adaptation.</title>
        <authorList>
            <person name="Hori K."/>
            <person name="Maruyama F."/>
            <person name="Fujisawa T."/>
            <person name="Togashi T."/>
            <person name="Yamamoto N."/>
            <person name="Seo M."/>
            <person name="Sato S."/>
            <person name="Yamada T."/>
            <person name="Mori H."/>
            <person name="Tajima N."/>
            <person name="Moriyama T."/>
            <person name="Ikeuchi M."/>
            <person name="Watanabe M."/>
            <person name="Wada H."/>
            <person name="Kobayashi K."/>
            <person name="Saito M."/>
            <person name="Masuda T."/>
            <person name="Sasaki-Sekimoto Y."/>
            <person name="Mashiguchi K."/>
            <person name="Awai K."/>
            <person name="Shimojima M."/>
            <person name="Masuda S."/>
            <person name="Iwai M."/>
            <person name="Nobusawa T."/>
            <person name="Narise T."/>
            <person name="Kondo S."/>
            <person name="Saito H."/>
            <person name="Sato R."/>
            <person name="Murakawa M."/>
            <person name="Ihara Y."/>
            <person name="Oshima-Yamada Y."/>
            <person name="Ohtaka K."/>
            <person name="Satoh M."/>
            <person name="Sonobe K."/>
            <person name="Ishii M."/>
            <person name="Ohtani R."/>
            <person name="Kanamori-Sato M."/>
            <person name="Honoki R."/>
            <person name="Miyazaki D."/>
            <person name="Mochizuki H."/>
            <person name="Umetsu J."/>
            <person name="Higashi K."/>
            <person name="Shibata D."/>
            <person name="Kamiya Y."/>
            <person name="Sato N."/>
            <person name="Nakamura Y."/>
            <person name="Tabata S."/>
            <person name="Ida S."/>
            <person name="Kurokawa K."/>
            <person name="Ohta H."/>
        </authorList>
    </citation>
    <scope>NUCLEOTIDE SEQUENCE [LARGE SCALE GENOMIC DNA]</scope>
    <source>
        <strain evidence="17 18">NIES-2285</strain>
    </source>
</reference>
<feature type="compositionally biased region" description="Basic and acidic residues" evidence="14">
    <location>
        <begin position="1499"/>
        <end position="1510"/>
    </location>
</feature>
<keyword evidence="10" id="KW-0539">Nucleus</keyword>
<feature type="compositionally biased region" description="Basic and acidic residues" evidence="14">
    <location>
        <begin position="346"/>
        <end position="373"/>
    </location>
</feature>
<feature type="region of interest" description="Disordered" evidence="14">
    <location>
        <begin position="683"/>
        <end position="852"/>
    </location>
</feature>
<sequence length="2109" mass="226359">MDKRPADQAKYARSKIDDRKEGQPRGADAETQVELKQRGEEVIAPEGRRADSKSKWKSVTEESRSSGEAVFLLARERALRRAEAKSKADGNSQESWGFKGTGVSSRLKPSEDKKGYHLTLEENSKSKQRHLSAPPERKDGRVEKKAVHKQEAKPKSALYEGAREAGKLPASTRDGSQLDGKPQVSDRRRIGAPEQQEHVRERMERSGEKDLRSGRQSEKPREEAARARHTSAARPQDENRERVAGRRASPASAAGVRSDPELEGRSEDRVGSVRDGEGAKEVEGRSFGRGEQAVGGEPWKASGSRDEKVEARKARWEATRQEKLAQVGLAAPLKRASPTAAANQPPEKRRRDAARGLADERSASLGQEARKDIAGQPAISDSEHGRGSLSQGAARHSGAGRGERPGEQSVRSKDHDQPPKTISERREREPSVSQRAPEVESGRQKTVVKAGDSGVTAGPSGKQASSREKAAASAASLPADAEWCYEGRSKKMSGPYPLDLLMDGLESGKLKPHLQVYKKKRDGFWPPVRLQDLLDGKVDLEAMEEPKEEEGKPETSRGGVPPHSKSSSALTGLRAAGAVTEAAEMLERGSAAKEAVGSDRSAKGGERQEVTQGGAELRLGVERNIKAEVKIVPSSKHTVREGGASESDGAENRGKVRVDFKRPGQGLKKAPLLSAFAQEDELAPSLLKEEDPVKLRQQPDLTESVSKDRHGARGVSATALPLSSGEAGAAFRQKDSLQEGASHKVVGKPVRWGTAKDERPPRERQQPEVPRAAKVPGETSRGKRGGATEAKLEPRESPAEVEHPPAAKDPSVRAGKDGQAATNVSTSAVKSTAAAKPKVAVPASGARDADTSVKLPVPVQMTAAAALGSPPGHLAHLRQEAAAFAAARAAQAPSHAPSGALPPAQGGPWGSNPQSLPQRWSGPQPEWHGAQGPYQQPQLHWQNQAAPLGQHAARPAWAPSSQPAPQGGAVPHWGPEPRQQPAGTGGAPLQPGGMTQEQLEAAAVWRYQGADGRAAGPFMLQHLRIWLEQGNLYPHLEMLHADGWMPPCPLQSLISAADSGQLLTLLNHRGSPLPTTPPAQLPVASHAPQDAAAPEDEAAESDGPSTPKMATLYPGRLMAQPLELPDTPAPQRREAVAAQTVALGIVREKLAEMVKRTVQNKLVGVLLNSGLDAWLQRRAQQEEERRVREQEERRAREEEERRRREEEERRRGSLHPQVTNTNRERSEQEGQPRSTAEGGGAAASRGDVSGGEDDDMEVVVQDSDGEAIEMTDEERAAAARARRASGLAAGDLRLTTRQNVGEEETEPSVETGRRPGSGLAKQKVELRQNGSEEGAADGENEVTAIEEEWARQALEKHRAEQRKNEETKRKREAESAMRQENGGKRGSEEESAKEARGASHSRKGSALRSNEGENEPSEATGVREGELIAAGDRSEEGRAHEVENASGEARLGGKDDERGAQETEHTGRESGAAEGGKKGKGTNKGAKGKFRNVTEVYGSDEREGGGREEPGDTSANEGDANADEEPGTAAGGEVKKEKKVGRPKKGGGKEKRVLPDEERRAKQIAQLKAARESKAQKKKAKEAAAGAHEKRGRENGHVGEESGEPASRKRRRADADEAFDSPEHLLVQSTAEEQTGMAFEDVGLTSALPGTSGKRKKLREGLQKASELLRESGIGETPGSAGAKKRGEGKEGGEGQSMGGRGDSDALTNDVVRGVSARTHAPNGVRRPGKTEGKRKGEGQEAEAGAGGKPAAKKGKRKGAPFATPPAADGRKGGAAAAYPGTPGADWRTEFADEPLAAMLKSPDPVTSPWNLSLNHARASPAVSWGLGSVPADTPALPQLEPVLDPAGWDPEEGHGSGDQQPHKAGQEGRRPKRPHLDDTLTADGCARTSINGTEWRERNQNASRVGKTLPATAAAPRSPLAQVAEVPAAAGVGPRQPTARLHRKTQRELAASAEGVAALKLSQLKSRKKKLKFVRSKIHDWGIVTDEAIEAEDFVIEYIGQVIRRPVSELREQRYEKLGIGSSYLFRIDDDNVIDATKMGGAARFINHCCDPNCYTKVIWVEGQKKIVIYSKRRIEPGEELTYDYKFPFENVKIPCNCGAAKCRKTLN</sequence>
<proteinExistence type="predicted"/>
<feature type="compositionally biased region" description="Low complexity" evidence="14">
    <location>
        <begin position="820"/>
        <end position="844"/>
    </location>
</feature>
<dbReference type="EMBL" id="DF237016">
    <property type="protein sequence ID" value="GAQ80945.1"/>
    <property type="molecule type" value="Genomic_DNA"/>
</dbReference>
<keyword evidence="3" id="KW-0489">Methyltransferase</keyword>
<gene>
    <name evidence="17" type="ORF">KFL_000670030</name>
</gene>
<feature type="compositionally biased region" description="Basic and acidic residues" evidence="14">
    <location>
        <begin position="14"/>
        <end position="23"/>
    </location>
</feature>
<dbReference type="InterPro" id="IPR044570">
    <property type="entry name" value="Set1-like"/>
</dbReference>
<feature type="region of interest" description="Disordered" evidence="14">
    <location>
        <begin position="540"/>
        <end position="619"/>
    </location>
</feature>
<feature type="domain" description="SET" evidence="15">
    <location>
        <begin position="1970"/>
        <end position="2087"/>
    </location>
</feature>
<feature type="compositionally biased region" description="Basic and acidic residues" evidence="14">
    <location>
        <begin position="258"/>
        <end position="288"/>
    </location>
</feature>
<feature type="compositionally biased region" description="Basic and acidic residues" evidence="14">
    <location>
        <begin position="135"/>
        <end position="154"/>
    </location>
</feature>
<dbReference type="Gene3D" id="3.30.1490.40">
    <property type="match status" value="1"/>
</dbReference>
<dbReference type="SUPFAM" id="SSF55277">
    <property type="entry name" value="GYF domain"/>
    <property type="match status" value="1"/>
</dbReference>
<keyword evidence="6" id="KW-0156">Chromatin regulator</keyword>
<dbReference type="SMART" id="SM00317">
    <property type="entry name" value="SET"/>
    <property type="match status" value="1"/>
</dbReference>
<keyword evidence="4" id="KW-0808">Transferase</keyword>
<dbReference type="PROSITE" id="PS50868">
    <property type="entry name" value="POST_SET"/>
    <property type="match status" value="1"/>
</dbReference>
<evidence type="ECO:0000256" key="12">
    <source>
        <dbReference type="ARBA" id="ARBA00047583"/>
    </source>
</evidence>
<feature type="compositionally biased region" description="Basic and acidic residues" evidence="14">
    <location>
        <begin position="754"/>
        <end position="766"/>
    </location>
</feature>
<evidence type="ECO:0000256" key="4">
    <source>
        <dbReference type="ARBA" id="ARBA00022679"/>
    </source>
</evidence>
<feature type="region of interest" description="Disordered" evidence="14">
    <location>
        <begin position="1"/>
        <end position="479"/>
    </location>
</feature>
<feature type="compositionally biased region" description="Basic and acidic residues" evidence="14">
    <location>
        <begin position="401"/>
        <end position="430"/>
    </location>
</feature>
<evidence type="ECO:0000256" key="9">
    <source>
        <dbReference type="ARBA" id="ARBA00023163"/>
    </source>
</evidence>
<comment type="catalytic activity">
    <reaction evidence="11">
        <text>L-lysyl(4)-[histone H3] + 3 S-adenosyl-L-methionine = N(6),N(6),N(6)-trimethyl-L-lysyl(4)-[histone H3] + 3 S-adenosyl-L-homocysteine + 3 H(+)</text>
        <dbReference type="Rhea" id="RHEA:60260"/>
        <dbReference type="Rhea" id="RHEA-COMP:15537"/>
        <dbReference type="Rhea" id="RHEA-COMP:15547"/>
        <dbReference type="ChEBI" id="CHEBI:15378"/>
        <dbReference type="ChEBI" id="CHEBI:29969"/>
        <dbReference type="ChEBI" id="CHEBI:57856"/>
        <dbReference type="ChEBI" id="CHEBI:59789"/>
        <dbReference type="ChEBI" id="CHEBI:61961"/>
        <dbReference type="EC" id="2.1.1.354"/>
    </reaction>
</comment>
<comment type="catalytic activity">
    <reaction evidence="13">
        <text>N(6),N(6)-dimethyl-L-lysyl(4)-[histone H3] + S-adenosyl-L-methionine = N(6),N(6),N(6)-trimethyl-L-lysyl(4)-[histone H3] + S-adenosyl-L-homocysteine + H(+)</text>
        <dbReference type="Rhea" id="RHEA:60272"/>
        <dbReference type="Rhea" id="RHEA-COMP:15537"/>
        <dbReference type="Rhea" id="RHEA-COMP:15540"/>
        <dbReference type="ChEBI" id="CHEBI:15378"/>
        <dbReference type="ChEBI" id="CHEBI:57856"/>
        <dbReference type="ChEBI" id="CHEBI:59789"/>
        <dbReference type="ChEBI" id="CHEBI:61961"/>
        <dbReference type="ChEBI" id="CHEBI:61976"/>
    </reaction>
</comment>
<feature type="region of interest" description="Disordered" evidence="14">
    <location>
        <begin position="1181"/>
        <end position="1790"/>
    </location>
</feature>
<feature type="compositionally biased region" description="Basic and acidic residues" evidence="14">
    <location>
        <begin position="108"/>
        <end position="125"/>
    </location>
</feature>
<dbReference type="OMA" id="DRMETHA"/>
<feature type="compositionally biased region" description="Basic and acidic residues" evidence="14">
    <location>
        <begin position="1852"/>
        <end position="1879"/>
    </location>
</feature>
<feature type="compositionally biased region" description="Basic and acidic residues" evidence="14">
    <location>
        <begin position="1587"/>
        <end position="1600"/>
    </location>
</feature>
<dbReference type="InterPro" id="IPR001214">
    <property type="entry name" value="SET_dom"/>
</dbReference>
<dbReference type="GO" id="GO:0032259">
    <property type="term" value="P:methylation"/>
    <property type="evidence" value="ECO:0007669"/>
    <property type="project" value="UniProtKB-KW"/>
</dbReference>
<feature type="compositionally biased region" description="Basic and acidic residues" evidence="14">
    <location>
        <begin position="303"/>
        <end position="323"/>
    </location>
</feature>
<dbReference type="InterPro" id="IPR003616">
    <property type="entry name" value="Post-SET_dom"/>
</dbReference>
<feature type="compositionally biased region" description="Low complexity" evidence="14">
    <location>
        <begin position="1284"/>
        <end position="1293"/>
    </location>
</feature>
<feature type="compositionally biased region" description="Basic and acidic residues" evidence="14">
    <location>
        <begin position="790"/>
        <end position="816"/>
    </location>
</feature>
<dbReference type="EC" id="2.1.1.354" evidence="2"/>
<feature type="region of interest" description="Disordered" evidence="14">
    <location>
        <begin position="1069"/>
        <end position="1109"/>
    </location>
</feature>
<dbReference type="Proteomes" id="UP000054558">
    <property type="component" value="Unassembled WGS sequence"/>
</dbReference>
<dbReference type="Gene3D" id="2.170.270.10">
    <property type="entry name" value="SET domain"/>
    <property type="match status" value="1"/>
</dbReference>
<feature type="compositionally biased region" description="Low complexity" evidence="14">
    <location>
        <begin position="885"/>
        <end position="898"/>
    </location>
</feature>
<feature type="domain" description="Post-SET" evidence="16">
    <location>
        <begin position="2093"/>
        <end position="2109"/>
    </location>
</feature>
<evidence type="ECO:0000256" key="1">
    <source>
        <dbReference type="ARBA" id="ARBA00004123"/>
    </source>
</evidence>
<dbReference type="PROSITE" id="PS50280">
    <property type="entry name" value="SET"/>
    <property type="match status" value="1"/>
</dbReference>
<feature type="region of interest" description="Disordered" evidence="14">
    <location>
        <begin position="885"/>
        <end position="934"/>
    </location>
</feature>
<evidence type="ECO:0000256" key="13">
    <source>
        <dbReference type="ARBA" id="ARBA00049129"/>
    </source>
</evidence>
<dbReference type="CDD" id="cd19169">
    <property type="entry name" value="SET_SETD1"/>
    <property type="match status" value="1"/>
</dbReference>
<evidence type="ECO:0000256" key="14">
    <source>
        <dbReference type="SAM" id="MobiDB-lite"/>
    </source>
</evidence>
<feature type="compositionally biased region" description="Low complexity" evidence="14">
    <location>
        <begin position="246"/>
        <end position="257"/>
    </location>
</feature>
<dbReference type="Pfam" id="PF00856">
    <property type="entry name" value="SET"/>
    <property type="match status" value="1"/>
</dbReference>
<dbReference type="PANTHER" id="PTHR45814">
    <property type="entry name" value="HISTONE-LYSINE N-METHYLTRANSFERASE SETD1"/>
    <property type="match status" value="1"/>
</dbReference>
<feature type="compositionally biased region" description="Basic residues" evidence="14">
    <location>
        <begin position="1537"/>
        <end position="1546"/>
    </location>
</feature>
<feature type="compositionally biased region" description="Basic and acidic residues" evidence="14">
    <location>
        <begin position="1181"/>
        <end position="1211"/>
    </location>
</feature>
<feature type="compositionally biased region" description="Low complexity" evidence="14">
    <location>
        <begin position="952"/>
        <end position="966"/>
    </location>
</feature>
<feature type="compositionally biased region" description="Low complexity" evidence="14">
    <location>
        <begin position="1774"/>
        <end position="1785"/>
    </location>
</feature>
<feature type="compositionally biased region" description="Acidic residues" evidence="14">
    <location>
        <begin position="1334"/>
        <end position="1347"/>
    </location>
</feature>
<evidence type="ECO:0000256" key="5">
    <source>
        <dbReference type="ARBA" id="ARBA00022691"/>
    </source>
</evidence>
<feature type="compositionally biased region" description="Basic and acidic residues" evidence="14">
    <location>
        <begin position="1729"/>
        <end position="1739"/>
    </location>
</feature>